<accession>A0A0R2AWG9</accession>
<evidence type="ECO:0000313" key="5">
    <source>
        <dbReference type="Proteomes" id="UP000052012"/>
    </source>
</evidence>
<feature type="domain" description="HTH tetR-type" evidence="3">
    <location>
        <begin position="8"/>
        <end position="68"/>
    </location>
</feature>
<evidence type="ECO:0000256" key="1">
    <source>
        <dbReference type="ARBA" id="ARBA00023125"/>
    </source>
</evidence>
<dbReference type="Gene3D" id="1.10.357.10">
    <property type="entry name" value="Tetracycline Repressor, domain 2"/>
    <property type="match status" value="1"/>
</dbReference>
<feature type="DNA-binding region" description="H-T-H motif" evidence="2">
    <location>
        <begin position="31"/>
        <end position="50"/>
    </location>
</feature>
<dbReference type="EMBL" id="AYYQ01000001">
    <property type="protein sequence ID" value="KRM69908.1"/>
    <property type="molecule type" value="Genomic_DNA"/>
</dbReference>
<comment type="caution">
    <text evidence="4">The sequence shown here is derived from an EMBL/GenBank/DDBJ whole genome shotgun (WGS) entry which is preliminary data.</text>
</comment>
<dbReference type="InterPro" id="IPR039532">
    <property type="entry name" value="TetR_C_Firmicutes"/>
</dbReference>
<dbReference type="PROSITE" id="PS50977">
    <property type="entry name" value="HTH_TETR_2"/>
    <property type="match status" value="1"/>
</dbReference>
<dbReference type="Proteomes" id="UP000052012">
    <property type="component" value="Unassembled WGS sequence"/>
</dbReference>
<evidence type="ECO:0000313" key="4">
    <source>
        <dbReference type="EMBL" id="KRM69908.1"/>
    </source>
</evidence>
<dbReference type="PANTHER" id="PTHR43479">
    <property type="entry name" value="ACREF/ENVCD OPERON REPRESSOR-RELATED"/>
    <property type="match status" value="1"/>
</dbReference>
<evidence type="ECO:0000256" key="2">
    <source>
        <dbReference type="PROSITE-ProRule" id="PRU00335"/>
    </source>
</evidence>
<sequence length="205" mass="23968">MKQDERILKTKKAIIDSLIILINQKGFNNIKVTDLTRQAKISRGTFYIHYLDKFDLLDKVESKLMLDIEDLLNKFMPEELNHSYQKEITDAPSAVVIKALNYFYTNRKLLAALLSEKGDPFFVGKTKKLFNKVVNKYFNDMSGKVRYNPEVPKDYIKELMMDRLMDIVIFWLKKDNPEKPMDIAKIIIASQRIAPHQLISFDTES</sequence>
<dbReference type="InterPro" id="IPR001647">
    <property type="entry name" value="HTH_TetR"/>
</dbReference>
<keyword evidence="5" id="KW-1185">Reference proteome</keyword>
<dbReference type="OrthoDB" id="9810250at2"/>
<organism evidence="4 5">
    <name type="scientific">Apilactobacillus ozensis DSM 23829 = JCM 17196</name>
    <dbReference type="NCBI Taxonomy" id="1423781"/>
    <lineage>
        <taxon>Bacteria</taxon>
        <taxon>Bacillati</taxon>
        <taxon>Bacillota</taxon>
        <taxon>Bacilli</taxon>
        <taxon>Lactobacillales</taxon>
        <taxon>Lactobacillaceae</taxon>
        <taxon>Apilactobacillus</taxon>
    </lineage>
</organism>
<dbReference type="InterPro" id="IPR050624">
    <property type="entry name" value="HTH-type_Tx_Regulator"/>
</dbReference>
<name>A0A0R2AWG9_9LACO</name>
<dbReference type="Pfam" id="PF14278">
    <property type="entry name" value="TetR_C_8"/>
    <property type="match status" value="1"/>
</dbReference>
<dbReference type="RefSeq" id="WP_056965534.1">
    <property type="nucleotide sequence ID" value="NZ_AYYQ01000001.1"/>
</dbReference>
<dbReference type="SUPFAM" id="SSF46689">
    <property type="entry name" value="Homeodomain-like"/>
    <property type="match status" value="1"/>
</dbReference>
<dbReference type="PANTHER" id="PTHR43479:SF7">
    <property type="entry name" value="TETR-FAMILY TRANSCRIPTIONAL REGULATOR"/>
    <property type="match status" value="1"/>
</dbReference>
<proteinExistence type="predicted"/>
<dbReference type="Pfam" id="PF00440">
    <property type="entry name" value="TetR_N"/>
    <property type="match status" value="1"/>
</dbReference>
<dbReference type="InterPro" id="IPR009057">
    <property type="entry name" value="Homeodomain-like_sf"/>
</dbReference>
<dbReference type="AlphaFoldDB" id="A0A0R2AWG9"/>
<protein>
    <submittedName>
        <fullName evidence="4">Transcriptional regulator</fullName>
    </submittedName>
</protein>
<evidence type="ECO:0000259" key="3">
    <source>
        <dbReference type="PROSITE" id="PS50977"/>
    </source>
</evidence>
<gene>
    <name evidence="4" type="ORF">FD06_GL000074</name>
</gene>
<reference evidence="4 5" key="1">
    <citation type="journal article" date="2015" name="Genome Announc.">
        <title>Expanding the biotechnology potential of lactobacilli through comparative genomics of 213 strains and associated genera.</title>
        <authorList>
            <person name="Sun Z."/>
            <person name="Harris H.M."/>
            <person name="McCann A."/>
            <person name="Guo C."/>
            <person name="Argimon S."/>
            <person name="Zhang W."/>
            <person name="Yang X."/>
            <person name="Jeffery I.B."/>
            <person name="Cooney J.C."/>
            <person name="Kagawa T.F."/>
            <person name="Liu W."/>
            <person name="Song Y."/>
            <person name="Salvetti E."/>
            <person name="Wrobel A."/>
            <person name="Rasinkangas P."/>
            <person name="Parkhill J."/>
            <person name="Rea M.C."/>
            <person name="O'Sullivan O."/>
            <person name="Ritari J."/>
            <person name="Douillard F.P."/>
            <person name="Paul Ross R."/>
            <person name="Yang R."/>
            <person name="Briner A.E."/>
            <person name="Felis G.E."/>
            <person name="de Vos W.M."/>
            <person name="Barrangou R."/>
            <person name="Klaenhammer T.R."/>
            <person name="Caufield P.W."/>
            <person name="Cui Y."/>
            <person name="Zhang H."/>
            <person name="O'Toole P.W."/>
        </authorList>
    </citation>
    <scope>NUCLEOTIDE SEQUENCE [LARGE SCALE GENOMIC DNA]</scope>
    <source>
        <strain evidence="4 5">DSM 23829</strain>
    </source>
</reference>
<dbReference type="GO" id="GO:0003677">
    <property type="term" value="F:DNA binding"/>
    <property type="evidence" value="ECO:0007669"/>
    <property type="project" value="UniProtKB-UniRule"/>
</dbReference>
<keyword evidence="1 2" id="KW-0238">DNA-binding</keyword>
<dbReference type="PATRIC" id="fig|1423781.4.peg.76"/>
<dbReference type="STRING" id="1423781.FD06_GL000074"/>